<dbReference type="InterPro" id="IPR002110">
    <property type="entry name" value="Ankyrin_rpt"/>
</dbReference>
<name>A0A913Y7J0_EXADI</name>
<dbReference type="PROSITE" id="PS50297">
    <property type="entry name" value="ANK_REP_REGION"/>
    <property type="match status" value="2"/>
</dbReference>
<keyword evidence="1" id="KW-0677">Repeat</keyword>
<dbReference type="SUPFAM" id="SSF48403">
    <property type="entry name" value="Ankyrin repeat"/>
    <property type="match status" value="1"/>
</dbReference>
<keyword evidence="2 3" id="KW-0040">ANK repeat</keyword>
<reference evidence="5" key="1">
    <citation type="submission" date="2022-11" db="UniProtKB">
        <authorList>
            <consortium name="EnsemblMetazoa"/>
        </authorList>
    </citation>
    <scope>IDENTIFICATION</scope>
</reference>
<feature type="compositionally biased region" description="Acidic residues" evidence="4">
    <location>
        <begin position="14"/>
        <end position="32"/>
    </location>
</feature>
<evidence type="ECO:0000256" key="4">
    <source>
        <dbReference type="SAM" id="MobiDB-lite"/>
    </source>
</evidence>
<proteinExistence type="predicted"/>
<dbReference type="Pfam" id="PF12796">
    <property type="entry name" value="Ank_2"/>
    <property type="match status" value="2"/>
</dbReference>
<feature type="repeat" description="ANK" evidence="3">
    <location>
        <begin position="185"/>
        <end position="217"/>
    </location>
</feature>
<dbReference type="OrthoDB" id="5990192at2759"/>
<dbReference type="GeneID" id="110253403"/>
<dbReference type="Gene3D" id="1.25.40.20">
    <property type="entry name" value="Ankyrin repeat-containing domain"/>
    <property type="match status" value="2"/>
</dbReference>
<sequence length="361" mass="40584">MSYSLRCWNRPPRDEEEAEEELVQQPSTEEEEKDKKAKKQKEEELFKAIQEKNVDKIKEFVHNCDHDVKNVKVGPSKKTVLHLLAENTWEIQEEEKLNQIFTLFYEKDCSVDAKDEYGNTPLKLAAEKGNNPILKLLLDHKADVNAKDNQQGDAPLHWAARKDKVEAIDILIKNGQAKVNIQNKSLKTPLHHAVESNSKNAVLLLLYYKADPTQENKDHEPPLRYAETNDLSDIEKLLKEYKPSETFASFIEYAEENKCSEVVKLFKKPSGPKHLVQVEHVAVDSGFSSNNRSVPHVTVNNYVKVEGSGTTLIGDNPMLQISVTSDGNQYSMPPALPGLADTKSSSSASTLVPTAPPEEVD</sequence>
<dbReference type="KEGG" id="epa:110253403"/>
<dbReference type="InterPro" id="IPR036770">
    <property type="entry name" value="Ankyrin_rpt-contain_sf"/>
</dbReference>
<dbReference type="RefSeq" id="XP_020915961.1">
    <property type="nucleotide sequence ID" value="XM_021060302.2"/>
</dbReference>
<dbReference type="EnsemblMetazoa" id="XM_021060302.2">
    <property type="protein sequence ID" value="XP_020915961.1"/>
    <property type="gene ID" value="LOC110253403"/>
</dbReference>
<feature type="repeat" description="ANK" evidence="3">
    <location>
        <begin position="117"/>
        <end position="149"/>
    </location>
</feature>
<dbReference type="AlphaFoldDB" id="A0A913Y7J0"/>
<dbReference type="Proteomes" id="UP000887567">
    <property type="component" value="Unplaced"/>
</dbReference>
<feature type="compositionally biased region" description="Polar residues" evidence="4">
    <location>
        <begin position="342"/>
        <end position="352"/>
    </location>
</feature>
<dbReference type="GO" id="GO:0010468">
    <property type="term" value="P:regulation of gene expression"/>
    <property type="evidence" value="ECO:0007669"/>
    <property type="project" value="TreeGrafter"/>
</dbReference>
<dbReference type="PANTHER" id="PTHR24124:SF14">
    <property type="entry name" value="CHROMOSOME UNDETERMINED SCAFFOLD_25, WHOLE GENOME SHOTGUN SEQUENCE"/>
    <property type="match status" value="1"/>
</dbReference>
<protein>
    <submittedName>
        <fullName evidence="5">Uncharacterized protein</fullName>
    </submittedName>
</protein>
<feature type="region of interest" description="Disordered" evidence="4">
    <location>
        <begin position="330"/>
        <end position="361"/>
    </location>
</feature>
<evidence type="ECO:0000256" key="1">
    <source>
        <dbReference type="ARBA" id="ARBA00022737"/>
    </source>
</evidence>
<dbReference type="SMART" id="SM00248">
    <property type="entry name" value="ANK"/>
    <property type="match status" value="3"/>
</dbReference>
<dbReference type="PANTHER" id="PTHR24124">
    <property type="entry name" value="ANKYRIN REPEAT FAMILY A"/>
    <property type="match status" value="1"/>
</dbReference>
<organism evidence="5 6">
    <name type="scientific">Exaiptasia diaphana</name>
    <name type="common">Tropical sea anemone</name>
    <name type="synonym">Aiptasia pulchella</name>
    <dbReference type="NCBI Taxonomy" id="2652724"/>
    <lineage>
        <taxon>Eukaryota</taxon>
        <taxon>Metazoa</taxon>
        <taxon>Cnidaria</taxon>
        <taxon>Anthozoa</taxon>
        <taxon>Hexacorallia</taxon>
        <taxon>Actiniaria</taxon>
        <taxon>Aiptasiidae</taxon>
        <taxon>Exaiptasia</taxon>
    </lineage>
</organism>
<dbReference type="PROSITE" id="PS50088">
    <property type="entry name" value="ANK_REPEAT"/>
    <property type="match status" value="3"/>
</dbReference>
<keyword evidence="6" id="KW-1185">Reference proteome</keyword>
<accession>A0A913Y7J0</accession>
<feature type="repeat" description="ANK" evidence="3">
    <location>
        <begin position="151"/>
        <end position="175"/>
    </location>
</feature>
<evidence type="ECO:0000313" key="6">
    <source>
        <dbReference type="Proteomes" id="UP000887567"/>
    </source>
</evidence>
<evidence type="ECO:0000256" key="2">
    <source>
        <dbReference type="ARBA" id="ARBA00023043"/>
    </source>
</evidence>
<evidence type="ECO:0000256" key="3">
    <source>
        <dbReference type="PROSITE-ProRule" id="PRU00023"/>
    </source>
</evidence>
<dbReference type="GO" id="GO:0005634">
    <property type="term" value="C:nucleus"/>
    <property type="evidence" value="ECO:0007669"/>
    <property type="project" value="TreeGrafter"/>
</dbReference>
<evidence type="ECO:0000313" key="5">
    <source>
        <dbReference type="EnsemblMetazoa" id="XP_020915961.1"/>
    </source>
</evidence>
<feature type="region of interest" description="Disordered" evidence="4">
    <location>
        <begin position="1"/>
        <end position="39"/>
    </location>
</feature>